<dbReference type="FunFam" id="3.40.50.1400:FF:000002">
    <property type="entry name" value="Ferrochelatase"/>
    <property type="match status" value="1"/>
</dbReference>
<dbReference type="EMBL" id="KQ001667">
    <property type="protein sequence ID" value="KJP87943.1"/>
    <property type="molecule type" value="Genomic_DNA"/>
</dbReference>
<dbReference type="UniPathway" id="UPA00252">
    <property type="reaction ID" value="UER00325"/>
</dbReference>
<dbReference type="Gene3D" id="3.40.50.1400">
    <property type="match status" value="2"/>
</dbReference>
<dbReference type="InterPro" id="IPR033644">
    <property type="entry name" value="Ferrochelatase_C"/>
</dbReference>
<keyword evidence="9" id="KW-0496">Mitochondrion</keyword>
<evidence type="ECO:0000256" key="5">
    <source>
        <dbReference type="ARBA" id="ARBA00023004"/>
    </source>
</evidence>
<reference evidence="10 11" key="1">
    <citation type="submission" date="2014-03" db="EMBL/GenBank/DDBJ databases">
        <title>The Genome Sequence of Plasmodium fragile nilgiri.</title>
        <authorList>
            <consortium name="The Broad Institute Genomics Platform"/>
            <consortium name="The Broad Institute Genome Sequencing Center for Infectious Disease"/>
            <person name="Neafsey D."/>
            <person name="Duraisingh M."/>
            <person name="Young S.K."/>
            <person name="Zeng Q."/>
            <person name="Gargeya S."/>
            <person name="Abouelleil A."/>
            <person name="Alvarado L."/>
            <person name="Chapman S.B."/>
            <person name="Gainer-Dewar J."/>
            <person name="Goldberg J."/>
            <person name="Griggs A."/>
            <person name="Gujja S."/>
            <person name="Hansen M."/>
            <person name="Howarth C."/>
            <person name="Imamovic A."/>
            <person name="Larimer J."/>
            <person name="Pearson M."/>
            <person name="Poon T.W."/>
            <person name="Priest M."/>
            <person name="Roberts A."/>
            <person name="Saif S."/>
            <person name="Shea T."/>
            <person name="Sykes S."/>
            <person name="Wortman J."/>
            <person name="Nusbaum C."/>
            <person name="Birren B."/>
        </authorList>
    </citation>
    <scope>NUCLEOTIDE SEQUENCE [LARGE SCALE GENOMIC DNA]</scope>
    <source>
        <strain evidence="11">nilgiri</strain>
    </source>
</reference>
<dbReference type="CDD" id="cd03411">
    <property type="entry name" value="Ferrochelatase_N"/>
    <property type="match status" value="1"/>
</dbReference>
<keyword evidence="4" id="KW-0479">Metal-binding</keyword>
<dbReference type="GO" id="GO:0006783">
    <property type="term" value="P:heme biosynthetic process"/>
    <property type="evidence" value="ECO:0007669"/>
    <property type="project" value="UniProtKB-UniRule"/>
</dbReference>
<protein>
    <recommendedName>
        <fullName evidence="9">Ferrochelatase</fullName>
        <ecNumber evidence="9">4.98.1.1</ecNumber>
    </recommendedName>
</protein>
<dbReference type="PROSITE" id="PS00534">
    <property type="entry name" value="FERROCHELATASE"/>
    <property type="match status" value="1"/>
</dbReference>
<dbReference type="OrthoDB" id="1323at2759"/>
<evidence type="ECO:0000256" key="8">
    <source>
        <dbReference type="ARBA" id="ARBA00023244"/>
    </source>
</evidence>
<gene>
    <name evidence="10" type="ORF">AK88_02377</name>
</gene>
<evidence type="ECO:0000256" key="4">
    <source>
        <dbReference type="ARBA" id="ARBA00022723"/>
    </source>
</evidence>
<dbReference type="SUPFAM" id="SSF53800">
    <property type="entry name" value="Chelatase"/>
    <property type="match status" value="1"/>
</dbReference>
<evidence type="ECO:0000313" key="10">
    <source>
        <dbReference type="EMBL" id="KJP87943.1"/>
    </source>
</evidence>
<evidence type="ECO:0000256" key="6">
    <source>
        <dbReference type="ARBA" id="ARBA00023133"/>
    </source>
</evidence>
<evidence type="ECO:0000256" key="2">
    <source>
        <dbReference type="ARBA" id="ARBA00007718"/>
    </source>
</evidence>
<dbReference type="EC" id="4.98.1.1" evidence="9"/>
<sequence>MNIEDFLKFNNLNLSKDKILNKLQRNKIGVLITNLGSPAKPTYWALFKYLANFLGDPRVVKLNRFLWLPLLYAYVLPFRSGKSLSKYKNVWTDEGSPLCVNTHNQCAALKERLFAMYKDKIAITYGMRYGERSIKRALDYLKEKNINKLLVVPLYPQSAECTVASTFDCISENLKKWNNIPELRFLSGYCLNEKYLNSMTESIQNFWKKNGKGDKLIISYHSIPTKTVEDGDLYPFFCIESTNQLIKKLNLKKEDYILAFQSRIEGQKWIQPCIENVLKQLSFDGCNVVDVVCPSFSADCLETLEEIEITYRKQFLQNGNGRLRYISCFNYSKVGIDFLMGIIEENIVGW</sequence>
<keyword evidence="7 9" id="KW-0456">Lyase</keyword>
<keyword evidence="11" id="KW-1185">Reference proteome</keyword>
<comment type="function">
    <text evidence="9">Catalyzes the ferrous insertion into protoporphyrin IX.</text>
</comment>
<dbReference type="VEuPathDB" id="PlasmoDB:AK88_02377"/>
<name>A0A0D9QLX0_PLAFR</name>
<dbReference type="GO" id="GO:0004325">
    <property type="term" value="F:ferrochelatase activity"/>
    <property type="evidence" value="ECO:0007669"/>
    <property type="project" value="UniProtKB-UniRule"/>
</dbReference>
<keyword evidence="9" id="KW-0999">Mitochondrion inner membrane</keyword>
<proteinExistence type="inferred from homology"/>
<dbReference type="PANTHER" id="PTHR11108">
    <property type="entry name" value="FERROCHELATASE"/>
    <property type="match status" value="1"/>
</dbReference>
<dbReference type="GeneID" id="24267691"/>
<dbReference type="AlphaFoldDB" id="A0A0D9QLX0"/>
<accession>A0A0D9QLX0</accession>
<evidence type="ECO:0000256" key="3">
    <source>
        <dbReference type="ARBA" id="ARBA00022490"/>
    </source>
</evidence>
<dbReference type="GO" id="GO:0005743">
    <property type="term" value="C:mitochondrial inner membrane"/>
    <property type="evidence" value="ECO:0007669"/>
    <property type="project" value="UniProtKB-SubCell"/>
</dbReference>
<keyword evidence="8 9" id="KW-0627">Porphyrin biosynthesis</keyword>
<comment type="pathway">
    <text evidence="1 9">Porphyrin-containing compound metabolism; protoheme biosynthesis; protoheme from protoporphyrin-IX: step 1/1.</text>
</comment>
<dbReference type="InterPro" id="IPR019772">
    <property type="entry name" value="Ferrochelatase_AS"/>
</dbReference>
<comment type="subcellular location">
    <subcellularLocation>
        <location evidence="9">Mitochondrion inner membrane</location>
    </subcellularLocation>
</comment>
<dbReference type="InterPro" id="IPR033659">
    <property type="entry name" value="Ferrochelatase_N"/>
</dbReference>
<dbReference type="RefSeq" id="XP_012335431.1">
    <property type="nucleotide sequence ID" value="XM_012480008.1"/>
</dbReference>
<dbReference type="CDD" id="cd00419">
    <property type="entry name" value="Ferrochelatase_C"/>
    <property type="match status" value="1"/>
</dbReference>
<dbReference type="InterPro" id="IPR001015">
    <property type="entry name" value="Ferrochelatase"/>
</dbReference>
<dbReference type="GO" id="GO:0046872">
    <property type="term" value="F:metal ion binding"/>
    <property type="evidence" value="ECO:0007669"/>
    <property type="project" value="UniProtKB-KW"/>
</dbReference>
<evidence type="ECO:0000256" key="9">
    <source>
        <dbReference type="RuleBase" id="RU000607"/>
    </source>
</evidence>
<organism evidence="10 11">
    <name type="scientific">Plasmodium fragile</name>
    <dbReference type="NCBI Taxonomy" id="5857"/>
    <lineage>
        <taxon>Eukaryota</taxon>
        <taxon>Sar</taxon>
        <taxon>Alveolata</taxon>
        <taxon>Apicomplexa</taxon>
        <taxon>Aconoidasida</taxon>
        <taxon>Haemosporida</taxon>
        <taxon>Plasmodiidae</taxon>
        <taxon>Plasmodium</taxon>
        <taxon>Plasmodium (Plasmodium)</taxon>
    </lineage>
</organism>
<dbReference type="OMA" id="RFLSGYC"/>
<dbReference type="PANTHER" id="PTHR11108:SF1">
    <property type="entry name" value="FERROCHELATASE, MITOCHONDRIAL"/>
    <property type="match status" value="1"/>
</dbReference>
<dbReference type="NCBIfam" id="TIGR00109">
    <property type="entry name" value="hemH"/>
    <property type="match status" value="1"/>
</dbReference>
<dbReference type="Pfam" id="PF00762">
    <property type="entry name" value="Ferrochelatase"/>
    <property type="match status" value="1"/>
</dbReference>
<dbReference type="Proteomes" id="UP000054561">
    <property type="component" value="Unassembled WGS sequence"/>
</dbReference>
<keyword evidence="5 9" id="KW-0408">Iron</keyword>
<keyword evidence="6 9" id="KW-0350">Heme biosynthesis</keyword>
<keyword evidence="3" id="KW-0963">Cytoplasm</keyword>
<comment type="catalytic activity">
    <reaction evidence="9">
        <text>heme b + 2 H(+) = protoporphyrin IX + Fe(2+)</text>
        <dbReference type="Rhea" id="RHEA:22584"/>
        <dbReference type="ChEBI" id="CHEBI:15378"/>
        <dbReference type="ChEBI" id="CHEBI:29033"/>
        <dbReference type="ChEBI" id="CHEBI:57306"/>
        <dbReference type="ChEBI" id="CHEBI:60344"/>
        <dbReference type="EC" id="4.98.1.1"/>
    </reaction>
</comment>
<comment type="similarity">
    <text evidence="2 9">Belongs to the ferrochelatase family.</text>
</comment>
<evidence type="ECO:0000256" key="7">
    <source>
        <dbReference type="ARBA" id="ARBA00023239"/>
    </source>
</evidence>
<evidence type="ECO:0000313" key="11">
    <source>
        <dbReference type="Proteomes" id="UP000054561"/>
    </source>
</evidence>
<keyword evidence="9" id="KW-0472">Membrane</keyword>
<dbReference type="HAMAP" id="MF_00323">
    <property type="entry name" value="Ferrochelatase"/>
    <property type="match status" value="1"/>
</dbReference>
<evidence type="ECO:0000256" key="1">
    <source>
        <dbReference type="ARBA" id="ARBA00004943"/>
    </source>
</evidence>